<reference evidence="1" key="1">
    <citation type="submission" date="2016-10" db="EMBL/GenBank/DDBJ databases">
        <title>Genome sequence of Streptomyces mangrovisoli MUSC 149.</title>
        <authorList>
            <person name="Lee L.-H."/>
            <person name="Ser H.-L."/>
        </authorList>
    </citation>
    <scope>NUCLEOTIDE SEQUENCE [LARGE SCALE GENOMIC DNA]</scope>
    <source>
        <strain evidence="1">MUSC 149</strain>
    </source>
</reference>
<name>A0A1J4NLH9_9ACTN</name>
<evidence type="ECO:0000313" key="1">
    <source>
        <dbReference type="EMBL" id="OIJ63257.1"/>
    </source>
</evidence>
<keyword evidence="2" id="KW-1185">Reference proteome</keyword>
<dbReference type="Proteomes" id="UP000034196">
    <property type="component" value="Unassembled WGS sequence"/>
</dbReference>
<evidence type="ECO:0000313" key="2">
    <source>
        <dbReference type="Proteomes" id="UP000034196"/>
    </source>
</evidence>
<sequence>MWWARWPALLSAWWSRQGQHEQTQAQHLLLAGQLQSAHLLQVMEPRRRVYGDFIAAVHELRSKLYEAWSSGHPDGYGPLLVVLDDEEFGRRLEHVRAQVSLEGPDPVVAAAESVIDLLAAFRLQVLSIEESGIMGEMAAAGEEVSPPSELAELKQRLNDMITAARNALAEHGATALLPTAVR</sequence>
<dbReference type="AlphaFoldDB" id="A0A1J4NLH9"/>
<protein>
    <submittedName>
        <fullName evidence="1">Uncharacterized protein</fullName>
    </submittedName>
</protein>
<dbReference type="EMBL" id="LAVA02000109">
    <property type="protein sequence ID" value="OIJ63257.1"/>
    <property type="molecule type" value="Genomic_DNA"/>
</dbReference>
<proteinExistence type="predicted"/>
<organism evidence="1 2">
    <name type="scientific">Streptomyces mangrovisoli</name>
    <dbReference type="NCBI Taxonomy" id="1428628"/>
    <lineage>
        <taxon>Bacteria</taxon>
        <taxon>Bacillati</taxon>
        <taxon>Actinomycetota</taxon>
        <taxon>Actinomycetes</taxon>
        <taxon>Kitasatosporales</taxon>
        <taxon>Streptomycetaceae</taxon>
        <taxon>Streptomyces</taxon>
    </lineage>
</organism>
<comment type="caution">
    <text evidence="1">The sequence shown here is derived from an EMBL/GenBank/DDBJ whole genome shotgun (WGS) entry which is preliminary data.</text>
</comment>
<accession>A0A1J4NLH9</accession>
<gene>
    <name evidence="1" type="ORF">WN71_035130</name>
</gene>